<feature type="region of interest" description="Disordered" evidence="1">
    <location>
        <begin position="1"/>
        <end position="24"/>
    </location>
</feature>
<gene>
    <name evidence="4" type="ORF">FVF75_01785</name>
</gene>
<keyword evidence="2" id="KW-1133">Transmembrane helix</keyword>
<evidence type="ECO:0000259" key="3">
    <source>
        <dbReference type="Pfam" id="PF13400"/>
    </source>
</evidence>
<evidence type="ECO:0000313" key="4">
    <source>
        <dbReference type="EMBL" id="TYB82941.1"/>
    </source>
</evidence>
<dbReference type="AlphaFoldDB" id="A0A5D0RQU5"/>
<proteinExistence type="predicted"/>
<evidence type="ECO:0000256" key="2">
    <source>
        <dbReference type="SAM" id="Phobius"/>
    </source>
</evidence>
<dbReference type="Pfam" id="PF13400">
    <property type="entry name" value="Tad"/>
    <property type="match status" value="1"/>
</dbReference>
<dbReference type="Proteomes" id="UP000322080">
    <property type="component" value="Unassembled WGS sequence"/>
</dbReference>
<keyword evidence="2" id="KW-0812">Transmembrane</keyword>
<sequence>MGWHGRRVTDRRTEPSVTRQRGSMRRFARSEDGSMVVFALFILILMLGAGGLGIDFMRYEAQRTRLQATLDRAVLAAASLDQPLDPEAVVLDYFAKAGLSGYITADDIDVVDTLTSRRVTATASMDINATLLQFLGVKTLSTPAGGAAEESASQTEISLVLDVSGSMSWTSESGYSKIYELRKAAKEFINIVLCDPSDPQKTTDCTVEPGKVSVNIIPYSEQVLVGESLLSLFNATSEHNFSSCVNFDADDFDTTSITPLQELQRTGHFDPWSGRNGIGQWTCATNSWRELTVLGSNAATLRSRINALGASGNTSIDLGMKWGAAFLDPATQPVITDLVTAGTVDAAYDGRPLDWTERGVEKVIVLMTDGINTDQHYLYDDHRVGPSPVWRTNDKVSGDYRYSIYRESNGQYYWPHSDSWDDHAFGTGSVDVCEQVWVSTGWWWGYWDTQCTQQPEPGGGAYQLDFTELWATKSWAWYDNFWFLPSHGSEFGNSTKNARLDDICTAAKDQDITIFSVGFEVTSASATVMRNCANSPAHYFDVDGLDLSDAFAAIAREISKLRLVN</sequence>
<dbReference type="SUPFAM" id="SSF53300">
    <property type="entry name" value="vWA-like"/>
    <property type="match status" value="1"/>
</dbReference>
<organism evidence="4 5">
    <name type="scientific">Maritimibacter fusiformis</name>
    <dbReference type="NCBI Taxonomy" id="2603819"/>
    <lineage>
        <taxon>Bacteria</taxon>
        <taxon>Pseudomonadati</taxon>
        <taxon>Pseudomonadota</taxon>
        <taxon>Alphaproteobacteria</taxon>
        <taxon>Rhodobacterales</taxon>
        <taxon>Roseobacteraceae</taxon>
        <taxon>Maritimibacter</taxon>
    </lineage>
</organism>
<reference evidence="4 5" key="1">
    <citation type="submission" date="2019-08" db="EMBL/GenBank/DDBJ databases">
        <title>Identification of a novel species of the genus Boseongicola.</title>
        <authorList>
            <person name="Zhang X.-Q."/>
        </authorList>
    </citation>
    <scope>NUCLEOTIDE SEQUENCE [LARGE SCALE GENOMIC DNA]</scope>
    <source>
        <strain evidence="4 5">HY14</strain>
    </source>
</reference>
<keyword evidence="2" id="KW-0472">Membrane</keyword>
<evidence type="ECO:0000313" key="5">
    <source>
        <dbReference type="Proteomes" id="UP000322080"/>
    </source>
</evidence>
<dbReference type="Gene3D" id="3.40.50.410">
    <property type="entry name" value="von Willebrand factor, type A domain"/>
    <property type="match status" value="1"/>
</dbReference>
<keyword evidence="5" id="KW-1185">Reference proteome</keyword>
<protein>
    <recommendedName>
        <fullName evidence="3">Putative Flp pilus-assembly TadG-like N-terminal domain-containing protein</fullName>
    </recommendedName>
</protein>
<dbReference type="EMBL" id="VSIY01000003">
    <property type="protein sequence ID" value="TYB82941.1"/>
    <property type="molecule type" value="Genomic_DNA"/>
</dbReference>
<accession>A0A5D0RQU5</accession>
<comment type="caution">
    <text evidence="4">The sequence shown here is derived from an EMBL/GenBank/DDBJ whole genome shotgun (WGS) entry which is preliminary data.</text>
</comment>
<name>A0A5D0RQU5_9RHOB</name>
<dbReference type="InterPro" id="IPR028087">
    <property type="entry name" value="Tad_N"/>
</dbReference>
<evidence type="ECO:0000256" key="1">
    <source>
        <dbReference type="SAM" id="MobiDB-lite"/>
    </source>
</evidence>
<feature type="domain" description="Putative Flp pilus-assembly TadG-like N-terminal" evidence="3">
    <location>
        <begin position="33"/>
        <end position="79"/>
    </location>
</feature>
<feature type="transmembrane region" description="Helical" evidence="2">
    <location>
        <begin position="35"/>
        <end position="57"/>
    </location>
</feature>
<dbReference type="InterPro" id="IPR036465">
    <property type="entry name" value="vWFA_dom_sf"/>
</dbReference>